<gene>
    <name evidence="4" type="ORF">GCM10022247_69220</name>
</gene>
<proteinExistence type="inferred from homology"/>
<sequence length="646" mass="70327">MDLLAEVFVGLAVFVMVLLFAAAVRRLLGTAFGTLRTLAAGLLAYLLAMPIAQAMRGAVAPDDNQNSIFWFLILAIGCAVLAGMTFLAVSEALVPTGSLPTPLEWVRGLGGRVRRARRYSQITRIAFRHGLGPYLRGRDRAEQSRTKLARSLRGALEDGGVTFVKLGQILSTRRDLLPEEFVTELSHLRDKVPPAEWTEVEAVLIEELGAPVDEVFAAFDRTPLAAASIAQVHVARLHSGEEVVVKVQRPGIRDLVDRDIDIVNRLARTLELRTKWGRSLGLRELASGFADAVREELDFRVEAANMGAVAANASGTVTYPVPHEPLCGERVLVMQRLDGVQLGAADAEIAEAGLDRRELAKTLLECLLRQIMVDGVFHADPHPGNVMLLSDGRLGMLDFGSVGRLDASLRAALQRLLLAMDRGDPLAAGDALLEIAPRPDEIDEQRLERALGQFMARHLCGGSVRSVRMFTDLFRIITDHRLSIPPEVAAVFRALATVEGALAQLAPGFDLVAEARSFARGYVVENLDSGTLKEAVIQEAAAVLPMLRRLPRRVERIAGAIENGRLTVNIRLFADERDRTHVTSLLHQVLFTVLGATAGVMAVMLLGTTGGPMVTSTVSLYALFGYNLLLISVVLVLRVLVLMFRR</sequence>
<protein>
    <submittedName>
        <fullName evidence="4">AarF/UbiB family protein</fullName>
    </submittedName>
</protein>
<evidence type="ECO:0000256" key="1">
    <source>
        <dbReference type="ARBA" id="ARBA00009670"/>
    </source>
</evidence>
<reference evidence="5" key="1">
    <citation type="journal article" date="2019" name="Int. J. Syst. Evol. Microbiol.">
        <title>The Global Catalogue of Microorganisms (GCM) 10K type strain sequencing project: providing services to taxonomists for standard genome sequencing and annotation.</title>
        <authorList>
            <consortium name="The Broad Institute Genomics Platform"/>
            <consortium name="The Broad Institute Genome Sequencing Center for Infectious Disease"/>
            <person name="Wu L."/>
            <person name="Ma J."/>
        </authorList>
    </citation>
    <scope>NUCLEOTIDE SEQUENCE [LARGE SCALE GENOMIC DNA]</scope>
    <source>
        <strain evidence="5">JCM 17342</strain>
    </source>
</reference>
<organism evidence="4 5">
    <name type="scientific">Allokutzneria multivorans</name>
    <dbReference type="NCBI Taxonomy" id="1142134"/>
    <lineage>
        <taxon>Bacteria</taxon>
        <taxon>Bacillati</taxon>
        <taxon>Actinomycetota</taxon>
        <taxon>Actinomycetes</taxon>
        <taxon>Pseudonocardiales</taxon>
        <taxon>Pseudonocardiaceae</taxon>
        <taxon>Allokutzneria</taxon>
    </lineage>
</organism>
<keyword evidence="2" id="KW-0472">Membrane</keyword>
<evidence type="ECO:0000313" key="4">
    <source>
        <dbReference type="EMBL" id="GAA4034258.1"/>
    </source>
</evidence>
<keyword evidence="5" id="KW-1185">Reference proteome</keyword>
<dbReference type="PANTHER" id="PTHR10566">
    <property type="entry name" value="CHAPERONE-ACTIVITY OF BC1 COMPLEX CABC1 -RELATED"/>
    <property type="match status" value="1"/>
</dbReference>
<accession>A0ABP7U140</accession>
<evidence type="ECO:0000259" key="3">
    <source>
        <dbReference type="Pfam" id="PF03109"/>
    </source>
</evidence>
<dbReference type="PANTHER" id="PTHR10566:SF113">
    <property type="entry name" value="PROTEIN ACTIVITY OF BC1 COMPLEX KINASE 7, CHLOROPLASTIC"/>
    <property type="match status" value="1"/>
</dbReference>
<dbReference type="InterPro" id="IPR050154">
    <property type="entry name" value="UbiB_kinase"/>
</dbReference>
<evidence type="ECO:0000256" key="2">
    <source>
        <dbReference type="SAM" id="Phobius"/>
    </source>
</evidence>
<dbReference type="SUPFAM" id="SSF56112">
    <property type="entry name" value="Protein kinase-like (PK-like)"/>
    <property type="match status" value="1"/>
</dbReference>
<dbReference type="InterPro" id="IPR004147">
    <property type="entry name" value="ABC1_dom"/>
</dbReference>
<name>A0ABP7U140_9PSEU</name>
<feature type="transmembrane region" description="Helical" evidence="2">
    <location>
        <begin position="35"/>
        <end position="55"/>
    </location>
</feature>
<feature type="transmembrane region" description="Helical" evidence="2">
    <location>
        <begin position="585"/>
        <end position="606"/>
    </location>
</feature>
<comment type="similarity">
    <text evidence="1">Belongs to the protein kinase superfamily. ADCK protein kinase family.</text>
</comment>
<feature type="transmembrane region" description="Helical" evidence="2">
    <location>
        <begin position="6"/>
        <end position="28"/>
    </location>
</feature>
<keyword evidence="2" id="KW-0812">Transmembrane</keyword>
<feature type="transmembrane region" description="Helical" evidence="2">
    <location>
        <begin position="67"/>
        <end position="89"/>
    </location>
</feature>
<comment type="caution">
    <text evidence="4">The sequence shown here is derived from an EMBL/GenBank/DDBJ whole genome shotgun (WGS) entry which is preliminary data.</text>
</comment>
<dbReference type="Proteomes" id="UP001501747">
    <property type="component" value="Unassembled WGS sequence"/>
</dbReference>
<keyword evidence="2" id="KW-1133">Transmembrane helix</keyword>
<feature type="domain" description="ABC1 atypical kinase-like" evidence="3">
    <location>
        <begin position="188"/>
        <end position="423"/>
    </location>
</feature>
<dbReference type="Pfam" id="PF03109">
    <property type="entry name" value="ABC1"/>
    <property type="match status" value="1"/>
</dbReference>
<dbReference type="CDD" id="cd05121">
    <property type="entry name" value="ABC1_ADCK3-like"/>
    <property type="match status" value="1"/>
</dbReference>
<feature type="transmembrane region" description="Helical" evidence="2">
    <location>
        <begin position="618"/>
        <end position="641"/>
    </location>
</feature>
<dbReference type="InterPro" id="IPR011009">
    <property type="entry name" value="Kinase-like_dom_sf"/>
</dbReference>
<evidence type="ECO:0000313" key="5">
    <source>
        <dbReference type="Proteomes" id="UP001501747"/>
    </source>
</evidence>
<dbReference type="EMBL" id="BAABAL010000026">
    <property type="protein sequence ID" value="GAA4034258.1"/>
    <property type="molecule type" value="Genomic_DNA"/>
</dbReference>